<accession>A0ABX6DHI5</accession>
<dbReference type="EMBL" id="CP045845">
    <property type="protein sequence ID" value="QGH28251.1"/>
    <property type="molecule type" value="Genomic_DNA"/>
</dbReference>
<name>A0ABX6DHI5_KLUIN</name>
<keyword evidence="1" id="KW-0472">Membrane</keyword>
<evidence type="ECO:0000313" key="2">
    <source>
        <dbReference type="EMBL" id="QGH28251.1"/>
    </source>
</evidence>
<keyword evidence="1" id="KW-1133">Transmembrane helix</keyword>
<reference evidence="2 3" key="1">
    <citation type="submission" date="2019-10" db="EMBL/GenBank/DDBJ databases">
        <title>Complete genome sequencing of drug resistant plasmids in Kluyvera intermedia.</title>
        <authorList>
            <person name="Ke C."/>
            <person name="Jian S."/>
        </authorList>
    </citation>
    <scope>NUCLEOTIDE SEQUENCE [LARGE SCALE GENOMIC DNA]</scope>
    <source>
        <strain evidence="2 3">N2-1</strain>
    </source>
</reference>
<evidence type="ECO:0008006" key="4">
    <source>
        <dbReference type="Google" id="ProtNLM"/>
    </source>
</evidence>
<evidence type="ECO:0000313" key="3">
    <source>
        <dbReference type="Proteomes" id="UP000344450"/>
    </source>
</evidence>
<gene>
    <name evidence="2" type="ORF">GHC21_00630</name>
</gene>
<feature type="transmembrane region" description="Helical" evidence="1">
    <location>
        <begin position="55"/>
        <end position="75"/>
    </location>
</feature>
<organism evidence="2 3">
    <name type="scientific">Kluyvera intermedia</name>
    <name type="common">Enterobacter intermedius</name>
    <dbReference type="NCBI Taxonomy" id="61648"/>
    <lineage>
        <taxon>Bacteria</taxon>
        <taxon>Pseudomonadati</taxon>
        <taxon>Pseudomonadota</taxon>
        <taxon>Gammaproteobacteria</taxon>
        <taxon>Enterobacterales</taxon>
        <taxon>Enterobacteriaceae</taxon>
        <taxon>Kluyvera</taxon>
    </lineage>
</organism>
<dbReference type="GeneID" id="91970868"/>
<sequence>MISVIETFNSIDTVKLVIVFTVLPIVFLIIYQVARAINTLSEEERKVFLQSIFKGFSLSGLMLQIFSSFIVLNGGKSKVTEDNLKGDNLYKIKDKEMDDYLREEYAHSKNTRMVFINLFVIFTFAVIIGFIWLDRLSSETRITLGCLYFGFSCFVLFIIKSCYARTAVILSILEDRSKKVDMYNYFTRYKKSEQLNEHDVDFLRLVNLSRSERERKTSHPYEIVFKNIQGSTFSLGKGRIKIGDNVKAADDTNK</sequence>
<keyword evidence="1" id="KW-0812">Transmembrane</keyword>
<dbReference type="Proteomes" id="UP000344450">
    <property type="component" value="Chromosome"/>
</dbReference>
<keyword evidence="3" id="KW-1185">Reference proteome</keyword>
<dbReference type="RefSeq" id="WP_153741896.1">
    <property type="nucleotide sequence ID" value="NZ_CP045843.1"/>
</dbReference>
<feature type="transmembrane region" description="Helical" evidence="1">
    <location>
        <begin position="142"/>
        <end position="159"/>
    </location>
</feature>
<feature type="transmembrane region" description="Helical" evidence="1">
    <location>
        <begin position="114"/>
        <end position="133"/>
    </location>
</feature>
<proteinExistence type="predicted"/>
<protein>
    <recommendedName>
        <fullName evidence="4">ABC transporter ATP-binding protein</fullName>
    </recommendedName>
</protein>
<feature type="transmembrane region" description="Helical" evidence="1">
    <location>
        <begin position="16"/>
        <end position="34"/>
    </location>
</feature>
<evidence type="ECO:0000256" key="1">
    <source>
        <dbReference type="SAM" id="Phobius"/>
    </source>
</evidence>